<reference evidence="1 2" key="1">
    <citation type="submission" date="2023-08" db="EMBL/GenBank/DDBJ databases">
        <title>Functional and genomic diversity of the sorghum phyllosphere microbiome.</title>
        <authorList>
            <person name="Shade A."/>
        </authorList>
    </citation>
    <scope>NUCLEOTIDE SEQUENCE [LARGE SCALE GENOMIC DNA]</scope>
    <source>
        <strain evidence="1 2">SORGH_AS_0335</strain>
    </source>
</reference>
<dbReference type="Proteomes" id="UP001267710">
    <property type="component" value="Unassembled WGS sequence"/>
</dbReference>
<organism evidence="1 2">
    <name type="scientific">Paracidovorax wautersii</name>
    <dbReference type="NCBI Taxonomy" id="1177982"/>
    <lineage>
        <taxon>Bacteria</taxon>
        <taxon>Pseudomonadati</taxon>
        <taxon>Pseudomonadota</taxon>
        <taxon>Betaproteobacteria</taxon>
        <taxon>Burkholderiales</taxon>
        <taxon>Comamonadaceae</taxon>
        <taxon>Paracidovorax</taxon>
    </lineage>
</organism>
<dbReference type="RefSeq" id="WP_309825808.1">
    <property type="nucleotide sequence ID" value="NZ_JAVIZX010000001.1"/>
</dbReference>
<sequence>MHGPLTSRLLHSAQSFDDISRFLREGLADEESRQLRDSLVALSQHIETAVRMRRRRSDPPAILHSVEQLAACAREHQRFLTSLGSAWHAMYELGVYQGTLRELRDAIAAWQGALERRSSAERARFDSFELVAWRAVGEALLLLEMYEHGAQTQGAPLSRAAPPAARRGNASWIGRLRAWWRRSP</sequence>
<accession>A0ABU1I6G3</accession>
<name>A0ABU1I6G3_9BURK</name>
<evidence type="ECO:0000313" key="2">
    <source>
        <dbReference type="Proteomes" id="UP001267710"/>
    </source>
</evidence>
<dbReference type="EMBL" id="JAVIZX010000001">
    <property type="protein sequence ID" value="MDR6212806.1"/>
    <property type="molecule type" value="Genomic_DNA"/>
</dbReference>
<keyword evidence="2" id="KW-1185">Reference proteome</keyword>
<gene>
    <name evidence="1" type="ORF">QE399_000495</name>
</gene>
<proteinExistence type="predicted"/>
<protein>
    <submittedName>
        <fullName evidence="1">Uncharacterized protein</fullName>
    </submittedName>
</protein>
<evidence type="ECO:0000313" key="1">
    <source>
        <dbReference type="EMBL" id="MDR6212806.1"/>
    </source>
</evidence>
<comment type="caution">
    <text evidence="1">The sequence shown here is derived from an EMBL/GenBank/DDBJ whole genome shotgun (WGS) entry which is preliminary data.</text>
</comment>